<dbReference type="RefSeq" id="WP_164355486.1">
    <property type="nucleotide sequence ID" value="NZ_JAABNT010000017.1"/>
</dbReference>
<keyword evidence="1" id="KW-0378">Hydrolase</keyword>
<dbReference type="Proteomes" id="UP000468591">
    <property type="component" value="Unassembled WGS sequence"/>
</dbReference>
<dbReference type="InterPro" id="IPR029033">
    <property type="entry name" value="His_PPase_superfam"/>
</dbReference>
<dbReference type="PANTHER" id="PTHR20935">
    <property type="entry name" value="PHOSPHOGLYCERATE MUTASE-RELATED"/>
    <property type="match status" value="1"/>
</dbReference>
<evidence type="ECO:0000313" key="3">
    <source>
        <dbReference type="Proteomes" id="UP000468591"/>
    </source>
</evidence>
<name>A0A6P0CJ71_9RHOB</name>
<dbReference type="AlphaFoldDB" id="A0A6P0CJ71"/>
<dbReference type="Pfam" id="PF00300">
    <property type="entry name" value="His_Phos_1"/>
    <property type="match status" value="1"/>
</dbReference>
<reference evidence="2 3" key="1">
    <citation type="submission" date="2020-01" db="EMBL/GenBank/DDBJ databases">
        <title>Sulfitobacter sediminilitoris sp. nov., isolated from a tidal flat.</title>
        <authorList>
            <person name="Park S."/>
            <person name="Yoon J.-H."/>
        </authorList>
    </citation>
    <scope>NUCLEOTIDE SEQUENCE [LARGE SCALE GENOMIC DNA]</scope>
    <source>
        <strain evidence="2 3">JBTF-M27</strain>
    </source>
</reference>
<evidence type="ECO:0000256" key="1">
    <source>
        <dbReference type="ARBA" id="ARBA00022801"/>
    </source>
</evidence>
<dbReference type="SMART" id="SM00855">
    <property type="entry name" value="PGAM"/>
    <property type="match status" value="1"/>
</dbReference>
<keyword evidence="3" id="KW-1185">Reference proteome</keyword>
<dbReference type="PANTHER" id="PTHR20935:SF0">
    <property type="entry name" value="SERINE_THREONINE-PROTEIN PHOSPHATASE PGAM5, MITOCHONDRIAL"/>
    <property type="match status" value="1"/>
</dbReference>
<evidence type="ECO:0000313" key="2">
    <source>
        <dbReference type="EMBL" id="NEK24563.1"/>
    </source>
</evidence>
<dbReference type="SUPFAM" id="SSF53254">
    <property type="entry name" value="Phosphoglycerate mutase-like"/>
    <property type="match status" value="1"/>
</dbReference>
<sequence length="216" mass="23940">MAELLVIRHGQASFGQDNYDVLSDLGHRQSESVGALLRELDWQPDRLVTGTLKRQKDTLSSMGFDTAPEEHAGFNEYNFDDLLNARFKGNVPDMVIGDRRTHFRALRETVFEWQDAAFDGASETYAEFAARVEAARAFATDTEAKRVLVVSSGGVIGQLTATALGADKRHMMELNLQVKNTAMTRFMFKGARCSLHEFNATPHFMSPGGAALLSYS</sequence>
<proteinExistence type="predicted"/>
<comment type="caution">
    <text evidence="2">The sequence shown here is derived from an EMBL/GenBank/DDBJ whole genome shotgun (WGS) entry which is preliminary data.</text>
</comment>
<accession>A0A6P0CJ71</accession>
<dbReference type="EMBL" id="JAABNT010000017">
    <property type="protein sequence ID" value="NEK24563.1"/>
    <property type="molecule type" value="Genomic_DNA"/>
</dbReference>
<dbReference type="CDD" id="cd07040">
    <property type="entry name" value="HP"/>
    <property type="match status" value="1"/>
</dbReference>
<dbReference type="InterPro" id="IPR051021">
    <property type="entry name" value="Mito_Ser/Thr_phosphatase"/>
</dbReference>
<protein>
    <submittedName>
        <fullName evidence="2">Histidine phosphatase family protein</fullName>
    </submittedName>
</protein>
<organism evidence="2 3">
    <name type="scientific">Sulfitobacter sediminilitoris</name>
    <dbReference type="NCBI Taxonomy" id="2698830"/>
    <lineage>
        <taxon>Bacteria</taxon>
        <taxon>Pseudomonadati</taxon>
        <taxon>Pseudomonadota</taxon>
        <taxon>Alphaproteobacteria</taxon>
        <taxon>Rhodobacterales</taxon>
        <taxon>Roseobacteraceae</taxon>
        <taxon>Sulfitobacter</taxon>
    </lineage>
</organism>
<dbReference type="InterPro" id="IPR013078">
    <property type="entry name" value="His_Pase_superF_clade-1"/>
</dbReference>
<dbReference type="Gene3D" id="3.40.50.1240">
    <property type="entry name" value="Phosphoglycerate mutase-like"/>
    <property type="match status" value="1"/>
</dbReference>
<gene>
    <name evidence="2" type="ORF">GV827_19460</name>
</gene>
<dbReference type="GO" id="GO:0016787">
    <property type="term" value="F:hydrolase activity"/>
    <property type="evidence" value="ECO:0007669"/>
    <property type="project" value="UniProtKB-KW"/>
</dbReference>